<accession>K1YDB4</accession>
<keyword evidence="1" id="KW-1277">Toxin-antitoxin system</keyword>
<protein>
    <submittedName>
        <fullName evidence="2">Uncharacterized protein</fullName>
    </submittedName>
</protein>
<evidence type="ECO:0000256" key="1">
    <source>
        <dbReference type="ARBA" id="ARBA00022649"/>
    </source>
</evidence>
<sequence>MLSIQLSRRVRDFLEAIPKKHAWQIARKIQEIATDPDTRPPHPLRGFPGYYRVKSGEYRFIYRIEDGHILLVLIAGKRNDDEIYRDFLKMMK</sequence>
<dbReference type="SUPFAM" id="SSF143011">
    <property type="entry name" value="RelE-like"/>
    <property type="match status" value="1"/>
</dbReference>
<gene>
    <name evidence="2" type="ORF">ACD_78C00115G0012</name>
</gene>
<dbReference type="AlphaFoldDB" id="K1YDB4"/>
<dbReference type="Pfam" id="PF05016">
    <property type="entry name" value="ParE_toxin"/>
    <property type="match status" value="1"/>
</dbReference>
<reference evidence="2" key="1">
    <citation type="journal article" date="2012" name="Science">
        <title>Fermentation, hydrogen, and sulfur metabolism in multiple uncultivated bacterial phyla.</title>
        <authorList>
            <person name="Wrighton K.C."/>
            <person name="Thomas B.C."/>
            <person name="Sharon I."/>
            <person name="Miller C.S."/>
            <person name="Castelle C.J."/>
            <person name="VerBerkmoes N.C."/>
            <person name="Wilkins M.J."/>
            <person name="Hettich R.L."/>
            <person name="Lipton M.S."/>
            <person name="Williams K.H."/>
            <person name="Long P.E."/>
            <person name="Banfield J.F."/>
        </authorList>
    </citation>
    <scope>NUCLEOTIDE SEQUENCE [LARGE SCALE GENOMIC DNA]</scope>
</reference>
<name>K1YDB4_9BACT</name>
<dbReference type="InterPro" id="IPR007712">
    <property type="entry name" value="RelE/ParE_toxin"/>
</dbReference>
<dbReference type="InterPro" id="IPR035093">
    <property type="entry name" value="RelE/ParE_toxin_dom_sf"/>
</dbReference>
<comment type="caution">
    <text evidence="2">The sequence shown here is derived from an EMBL/GenBank/DDBJ whole genome shotgun (WGS) entry which is preliminary data.</text>
</comment>
<evidence type="ECO:0000313" key="2">
    <source>
        <dbReference type="EMBL" id="EKD30228.1"/>
    </source>
</evidence>
<dbReference type="EMBL" id="AMFJ01034115">
    <property type="protein sequence ID" value="EKD30228.1"/>
    <property type="molecule type" value="Genomic_DNA"/>
</dbReference>
<proteinExistence type="predicted"/>
<dbReference type="Gene3D" id="3.30.2310.20">
    <property type="entry name" value="RelE-like"/>
    <property type="match status" value="1"/>
</dbReference>
<organism evidence="2">
    <name type="scientific">uncultured bacterium</name>
    <name type="common">gcode 4</name>
    <dbReference type="NCBI Taxonomy" id="1234023"/>
    <lineage>
        <taxon>Bacteria</taxon>
        <taxon>environmental samples</taxon>
    </lineage>
</organism>